<dbReference type="GO" id="GO:0016020">
    <property type="term" value="C:membrane"/>
    <property type="evidence" value="ECO:0007669"/>
    <property type="project" value="UniProtKB-SubCell"/>
</dbReference>
<feature type="domain" description="Major facilitator superfamily (MFS) profile" evidence="5">
    <location>
        <begin position="269"/>
        <end position="380"/>
    </location>
</feature>
<dbReference type="InterPro" id="IPR036259">
    <property type="entry name" value="MFS_trans_sf"/>
</dbReference>
<feature type="transmembrane region" description="Helical" evidence="4">
    <location>
        <begin position="267"/>
        <end position="288"/>
    </location>
</feature>
<dbReference type="Gene3D" id="3.90.1200.10">
    <property type="match status" value="1"/>
</dbReference>
<dbReference type="GO" id="GO:0016301">
    <property type="term" value="F:kinase activity"/>
    <property type="evidence" value="ECO:0007669"/>
    <property type="project" value="UniProtKB-KW"/>
</dbReference>
<sequence length="380" mass="42157">MSEIYATAPGFVPKPYTWGTCYLDDTEAYFFISEFNDFSGKLPEPDRLCRKLVDLHQTSVSPTGKFGFHVTTCQGRTAQSDPWERSWTVFFSKLLAHVVGLDARTNGPWENFEILAQRCVEAVVPRLIGALERHGRRVKPCLIHGGLWEGNTGTSLETGDIYIFDSAAFYAHNETEIGIWRCRYNSIHDPGYTQTYLGSSIGETLPGKRLESPASVEDPVLGVLADSFQLPSPNGLAESEAAMETRETPCAIAQTPPYTIFERKEKLLISILIGFTTMISPLTATVYLPLLPTLTSQFNISSQAVNMTLTIYIIFQALSPAIFGPLSDLKGRRPVYFLTLTIYALANLGMALNKHNYAVLLLLREKTIVKSAIYIAGVHT</sequence>
<dbReference type="InterPro" id="IPR011009">
    <property type="entry name" value="Kinase-like_dom_sf"/>
</dbReference>
<dbReference type="Pfam" id="PF07690">
    <property type="entry name" value="MFS_1"/>
    <property type="match status" value="1"/>
</dbReference>
<dbReference type="SUPFAM" id="SSF56112">
    <property type="entry name" value="Protein kinase-like (PK-like)"/>
    <property type="match status" value="1"/>
</dbReference>
<dbReference type="InterPro" id="IPR011701">
    <property type="entry name" value="MFS"/>
</dbReference>
<feature type="transmembrane region" description="Helical" evidence="4">
    <location>
        <begin position="335"/>
        <end position="352"/>
    </location>
</feature>
<evidence type="ECO:0000256" key="4">
    <source>
        <dbReference type="SAM" id="Phobius"/>
    </source>
</evidence>
<dbReference type="EC" id="2.7.1.172" evidence="2"/>
<accession>A0A5N6XK70</accession>
<organism evidence="6 7">
    <name type="scientific">Aspergillus sergii</name>
    <dbReference type="NCBI Taxonomy" id="1034303"/>
    <lineage>
        <taxon>Eukaryota</taxon>
        <taxon>Fungi</taxon>
        <taxon>Dikarya</taxon>
        <taxon>Ascomycota</taxon>
        <taxon>Pezizomycotina</taxon>
        <taxon>Eurotiomycetes</taxon>
        <taxon>Eurotiomycetidae</taxon>
        <taxon>Eurotiales</taxon>
        <taxon>Aspergillaceae</taxon>
        <taxon>Aspergillus</taxon>
        <taxon>Aspergillus subgen. Circumdati</taxon>
    </lineage>
</organism>
<dbReference type="EMBL" id="ML741762">
    <property type="protein sequence ID" value="KAE8333312.1"/>
    <property type="molecule type" value="Genomic_DNA"/>
</dbReference>
<keyword evidence="4" id="KW-0812">Transmembrane</keyword>
<evidence type="ECO:0000256" key="1">
    <source>
        <dbReference type="ARBA" id="ARBA00004141"/>
    </source>
</evidence>
<dbReference type="Pfam" id="PF03881">
    <property type="entry name" value="Fructosamin_kin"/>
    <property type="match status" value="1"/>
</dbReference>
<dbReference type="Proteomes" id="UP000325945">
    <property type="component" value="Unassembled WGS sequence"/>
</dbReference>
<comment type="subcellular location">
    <subcellularLocation>
        <location evidence="1">Membrane</location>
        <topology evidence="1">Multi-pass membrane protein</topology>
    </subcellularLocation>
</comment>
<evidence type="ECO:0000256" key="3">
    <source>
        <dbReference type="ARBA" id="ARBA00048655"/>
    </source>
</evidence>
<keyword evidence="6" id="KW-0418">Kinase</keyword>
<dbReference type="PANTHER" id="PTHR12149:SF8">
    <property type="entry name" value="PROTEIN-RIBULOSAMINE 3-KINASE"/>
    <property type="match status" value="1"/>
</dbReference>
<keyword evidence="6" id="KW-0808">Transferase</keyword>
<keyword evidence="4" id="KW-1133">Transmembrane helix</keyword>
<dbReference type="GO" id="GO:0102193">
    <property type="term" value="F:protein-ribulosamine 3-kinase activity"/>
    <property type="evidence" value="ECO:0007669"/>
    <property type="project" value="UniProtKB-EC"/>
</dbReference>
<dbReference type="Gene3D" id="1.20.1720.10">
    <property type="entry name" value="Multidrug resistance protein D"/>
    <property type="match status" value="1"/>
</dbReference>
<reference evidence="7" key="1">
    <citation type="submission" date="2019-04" db="EMBL/GenBank/DDBJ databases">
        <title>Friends and foes A comparative genomics studyof 23 Aspergillus species from section Flavi.</title>
        <authorList>
            <consortium name="DOE Joint Genome Institute"/>
            <person name="Kjaerbolling I."/>
            <person name="Vesth T."/>
            <person name="Frisvad J.C."/>
            <person name="Nybo J.L."/>
            <person name="Theobald S."/>
            <person name="Kildgaard S."/>
            <person name="Isbrandt T."/>
            <person name="Kuo A."/>
            <person name="Sato A."/>
            <person name="Lyhne E.K."/>
            <person name="Kogle M.E."/>
            <person name="Wiebenga A."/>
            <person name="Kun R.S."/>
            <person name="Lubbers R.J."/>
            <person name="Makela M.R."/>
            <person name="Barry K."/>
            <person name="Chovatia M."/>
            <person name="Clum A."/>
            <person name="Daum C."/>
            <person name="Haridas S."/>
            <person name="He G."/>
            <person name="LaButti K."/>
            <person name="Lipzen A."/>
            <person name="Mondo S."/>
            <person name="Riley R."/>
            <person name="Salamov A."/>
            <person name="Simmons B.A."/>
            <person name="Magnuson J.K."/>
            <person name="Henrissat B."/>
            <person name="Mortensen U.H."/>
            <person name="Larsen T.O."/>
            <person name="Devries R.P."/>
            <person name="Grigoriev I.V."/>
            <person name="Machida M."/>
            <person name="Baker S.E."/>
            <person name="Andersen M.R."/>
        </authorList>
    </citation>
    <scope>NUCLEOTIDE SEQUENCE [LARGE SCALE GENOMIC DNA]</scope>
    <source>
        <strain evidence="7">CBS 130017</strain>
    </source>
</reference>
<dbReference type="AlphaFoldDB" id="A0A5N6XK70"/>
<dbReference type="PROSITE" id="PS50850">
    <property type="entry name" value="MFS"/>
    <property type="match status" value="1"/>
</dbReference>
<dbReference type="PANTHER" id="PTHR12149">
    <property type="entry name" value="FRUCTOSAMINE 3 KINASE-RELATED PROTEIN"/>
    <property type="match status" value="1"/>
</dbReference>
<comment type="catalytic activity">
    <reaction evidence="3">
        <text>N(6)-D-ribulosyl-L-lysyl-[protein] + ATP = N(6)-(3-O-phospho-D-ribulosyl)-L-lysyl-[protein] + ADP + H(+)</text>
        <dbReference type="Rhea" id="RHEA:48432"/>
        <dbReference type="Rhea" id="RHEA-COMP:12103"/>
        <dbReference type="Rhea" id="RHEA-COMP:12104"/>
        <dbReference type="ChEBI" id="CHEBI:15378"/>
        <dbReference type="ChEBI" id="CHEBI:30616"/>
        <dbReference type="ChEBI" id="CHEBI:90418"/>
        <dbReference type="ChEBI" id="CHEBI:90420"/>
        <dbReference type="ChEBI" id="CHEBI:456216"/>
        <dbReference type="EC" id="2.7.1.172"/>
    </reaction>
    <physiologicalReaction direction="left-to-right" evidence="3">
        <dbReference type="Rhea" id="RHEA:48433"/>
    </physiologicalReaction>
</comment>
<dbReference type="GO" id="GO:0022857">
    <property type="term" value="F:transmembrane transporter activity"/>
    <property type="evidence" value="ECO:0007669"/>
    <property type="project" value="InterPro"/>
</dbReference>
<gene>
    <name evidence="6" type="ORF">BDV39DRAFT_199040</name>
</gene>
<keyword evidence="7" id="KW-1185">Reference proteome</keyword>
<evidence type="ECO:0000313" key="7">
    <source>
        <dbReference type="Proteomes" id="UP000325945"/>
    </source>
</evidence>
<evidence type="ECO:0000313" key="6">
    <source>
        <dbReference type="EMBL" id="KAE8333312.1"/>
    </source>
</evidence>
<name>A0A5N6XK70_9EURO</name>
<proteinExistence type="predicted"/>
<dbReference type="InterPro" id="IPR020846">
    <property type="entry name" value="MFS_dom"/>
</dbReference>
<evidence type="ECO:0000256" key="2">
    <source>
        <dbReference type="ARBA" id="ARBA00011961"/>
    </source>
</evidence>
<feature type="transmembrane region" description="Helical" evidence="4">
    <location>
        <begin position="300"/>
        <end position="323"/>
    </location>
</feature>
<keyword evidence="4" id="KW-0472">Membrane</keyword>
<evidence type="ECO:0000259" key="5">
    <source>
        <dbReference type="PROSITE" id="PS50850"/>
    </source>
</evidence>
<protein>
    <recommendedName>
        <fullName evidence="2">protein-ribulosamine 3-kinase</fullName>
        <ecNumber evidence="2">2.7.1.172</ecNumber>
    </recommendedName>
</protein>
<dbReference type="SUPFAM" id="SSF103473">
    <property type="entry name" value="MFS general substrate transporter"/>
    <property type="match status" value="1"/>
</dbReference>
<dbReference type="InterPro" id="IPR016477">
    <property type="entry name" value="Fructo-/Ketosamine-3-kinase"/>
</dbReference>